<organism evidence="2 3">
    <name type="scientific">Halorubrum vacuolatum</name>
    <name type="common">Natronobacterium vacuolatum</name>
    <dbReference type="NCBI Taxonomy" id="63740"/>
    <lineage>
        <taxon>Archaea</taxon>
        <taxon>Methanobacteriati</taxon>
        <taxon>Methanobacteriota</taxon>
        <taxon>Stenosarchaea group</taxon>
        <taxon>Halobacteria</taxon>
        <taxon>Halobacteriales</taxon>
        <taxon>Haloferacaceae</taxon>
        <taxon>Halorubrum</taxon>
    </lineage>
</organism>
<dbReference type="AlphaFoldDB" id="A0A238WTC8"/>
<feature type="transmembrane region" description="Helical" evidence="1">
    <location>
        <begin position="43"/>
        <end position="67"/>
    </location>
</feature>
<protein>
    <submittedName>
        <fullName evidence="2">Uncharacterized protein</fullName>
    </submittedName>
</protein>
<keyword evidence="1" id="KW-1133">Transmembrane helix</keyword>
<sequence>MFGYDLLVYPAVAIWLAVFYFFYSLLGFIWSVFYFLLASSVIYLMWTGASTVLIGIYLGLMTLPIWYAGVFGR</sequence>
<gene>
    <name evidence="2" type="ORF">SAMN06264855_1107</name>
</gene>
<evidence type="ECO:0000313" key="3">
    <source>
        <dbReference type="Proteomes" id="UP000198397"/>
    </source>
</evidence>
<proteinExistence type="predicted"/>
<keyword evidence="3" id="KW-1185">Reference proteome</keyword>
<keyword evidence="1" id="KW-0472">Membrane</keyword>
<keyword evidence="1" id="KW-0812">Transmembrane</keyword>
<reference evidence="2 3" key="1">
    <citation type="submission" date="2017-06" db="EMBL/GenBank/DDBJ databases">
        <authorList>
            <person name="Kim H.J."/>
            <person name="Triplett B.A."/>
        </authorList>
    </citation>
    <scope>NUCLEOTIDE SEQUENCE [LARGE SCALE GENOMIC DNA]</scope>
    <source>
        <strain evidence="2 3">DSM 8800</strain>
    </source>
</reference>
<evidence type="ECO:0000256" key="1">
    <source>
        <dbReference type="SAM" id="Phobius"/>
    </source>
</evidence>
<name>A0A238WTC8_HALVU</name>
<dbReference type="Proteomes" id="UP000198397">
    <property type="component" value="Unassembled WGS sequence"/>
</dbReference>
<dbReference type="EMBL" id="FZNQ01000010">
    <property type="protein sequence ID" value="SNR49648.1"/>
    <property type="molecule type" value="Genomic_DNA"/>
</dbReference>
<feature type="transmembrane region" description="Helical" evidence="1">
    <location>
        <begin position="12"/>
        <end position="36"/>
    </location>
</feature>
<evidence type="ECO:0000313" key="2">
    <source>
        <dbReference type="EMBL" id="SNR49648.1"/>
    </source>
</evidence>
<accession>A0A238WTC8</accession>